<organism evidence="2 3">
    <name type="scientific">Aphis gossypii</name>
    <name type="common">Cotton aphid</name>
    <dbReference type="NCBI Taxonomy" id="80765"/>
    <lineage>
        <taxon>Eukaryota</taxon>
        <taxon>Metazoa</taxon>
        <taxon>Ecdysozoa</taxon>
        <taxon>Arthropoda</taxon>
        <taxon>Hexapoda</taxon>
        <taxon>Insecta</taxon>
        <taxon>Pterygota</taxon>
        <taxon>Neoptera</taxon>
        <taxon>Paraneoptera</taxon>
        <taxon>Hemiptera</taxon>
        <taxon>Sternorrhyncha</taxon>
        <taxon>Aphidomorpha</taxon>
        <taxon>Aphidoidea</taxon>
        <taxon>Aphididae</taxon>
        <taxon>Aphidini</taxon>
        <taxon>Aphis</taxon>
        <taxon>Aphis</taxon>
    </lineage>
</organism>
<dbReference type="AlphaFoldDB" id="A0A9P0IMP2"/>
<keyword evidence="1" id="KW-1133">Transmembrane helix</keyword>
<feature type="transmembrane region" description="Helical" evidence="1">
    <location>
        <begin position="20"/>
        <end position="38"/>
    </location>
</feature>
<accession>A0A9P0IMP2</accession>
<reference evidence="2" key="2">
    <citation type="submission" date="2022-10" db="EMBL/GenBank/DDBJ databases">
        <authorList>
            <consortium name="ENA_rothamsted_submissions"/>
            <consortium name="culmorum"/>
            <person name="King R."/>
        </authorList>
    </citation>
    <scope>NUCLEOTIDE SEQUENCE</scope>
</reference>
<evidence type="ECO:0000313" key="3">
    <source>
        <dbReference type="Proteomes" id="UP001154329"/>
    </source>
</evidence>
<keyword evidence="3" id="KW-1185">Reference proteome</keyword>
<dbReference type="Proteomes" id="UP001154329">
    <property type="component" value="Chromosome 1"/>
</dbReference>
<name>A0A9P0IMP2_APHGO</name>
<keyword evidence="1" id="KW-0812">Transmembrane</keyword>
<gene>
    <name evidence="2" type="ORF">APHIGO_LOCUS1456</name>
</gene>
<sequence length="42" mass="5057">MHFFNSFQKVKTWSSASYSFVQRLLGIVCLFILNHIYCERQN</sequence>
<reference evidence="2" key="1">
    <citation type="submission" date="2022-02" db="EMBL/GenBank/DDBJ databases">
        <authorList>
            <person name="King R."/>
        </authorList>
    </citation>
    <scope>NUCLEOTIDE SEQUENCE</scope>
</reference>
<evidence type="ECO:0000313" key="2">
    <source>
        <dbReference type="EMBL" id="CAH1711046.1"/>
    </source>
</evidence>
<protein>
    <submittedName>
        <fullName evidence="2">Uncharacterized protein</fullName>
    </submittedName>
</protein>
<proteinExistence type="predicted"/>
<keyword evidence="1" id="KW-0472">Membrane</keyword>
<dbReference type="EMBL" id="OU899034">
    <property type="protein sequence ID" value="CAH1711046.1"/>
    <property type="molecule type" value="Genomic_DNA"/>
</dbReference>
<evidence type="ECO:0000256" key="1">
    <source>
        <dbReference type="SAM" id="Phobius"/>
    </source>
</evidence>